<evidence type="ECO:0000313" key="12">
    <source>
        <dbReference type="EMBL" id="ADU28144.1"/>
    </source>
</evidence>
<feature type="active site" evidence="9">
    <location>
        <position position="112"/>
    </location>
</feature>
<dbReference type="InterPro" id="IPR016039">
    <property type="entry name" value="Thiolase-like"/>
</dbReference>
<dbReference type="EMBL" id="CP002400">
    <property type="protein sequence ID" value="ADU28144.1"/>
    <property type="molecule type" value="Genomic_DNA"/>
</dbReference>
<accession>E6U774</accession>
<evidence type="ECO:0000256" key="3">
    <source>
        <dbReference type="ARBA" id="ARBA00022516"/>
    </source>
</evidence>
<feature type="domain" description="Beta-ketoacyl-[acyl-carrier-protein] synthase III N-terminal" evidence="11">
    <location>
        <begin position="108"/>
        <end position="181"/>
    </location>
</feature>
<dbReference type="InterPro" id="IPR013751">
    <property type="entry name" value="ACP_syn_III_N"/>
</dbReference>
<name>E6U774_ETHHY</name>
<dbReference type="SUPFAM" id="SSF53901">
    <property type="entry name" value="Thiolase-like"/>
    <property type="match status" value="1"/>
</dbReference>
<comment type="similarity">
    <text evidence="1 9">Belongs to the thiolase-like superfamily. FabH family.</text>
</comment>
<dbReference type="Gene3D" id="3.40.47.10">
    <property type="match status" value="1"/>
</dbReference>
<evidence type="ECO:0000256" key="6">
    <source>
        <dbReference type="ARBA" id="ARBA00023098"/>
    </source>
</evidence>
<evidence type="ECO:0000256" key="2">
    <source>
        <dbReference type="ARBA" id="ARBA00022490"/>
    </source>
</evidence>
<sequence length="330" mass="35743">MSGVFIAGTGMYVPSRVVTNDEMTQFVDTSDEWIVQRTGIRERHFSTGEPNWYMGVQAAKQAVKRAGIDPKEIDVIISCSITPDYFYPTIACTVQDELGADNAFCWNMEAACSGFVYSLDVARGYLSTGSAKNVLIVCSENMSKSLDFTDRSTCVLFGDGAGAAVVQRSEGLYASCMASDGRTGAALLARALPLDTPFSTEKDDPKYAKYMETKGNCMKMDGRAVYRFTAHAIPNMVTGACARAGIDVQDLDLIVPHQANLRIIETAADRLHVPMEKMYVNIDRYANTSCASVPICLAELETAGRLKRGDKVALAGFGGGLTCGAVVFEW</sequence>
<evidence type="ECO:0000256" key="8">
    <source>
        <dbReference type="ARBA" id="ARBA00023315"/>
    </source>
</evidence>
<feature type="active site" evidence="9">
    <location>
        <position position="287"/>
    </location>
</feature>
<dbReference type="PANTHER" id="PTHR34069:SF2">
    <property type="entry name" value="BETA-KETOACYL-[ACYL-CARRIER-PROTEIN] SYNTHASE III"/>
    <property type="match status" value="1"/>
</dbReference>
<dbReference type="GO" id="GO:0044550">
    <property type="term" value="P:secondary metabolite biosynthetic process"/>
    <property type="evidence" value="ECO:0007669"/>
    <property type="project" value="TreeGrafter"/>
</dbReference>
<dbReference type="EC" id="2.3.1.180" evidence="9"/>
<evidence type="ECO:0000256" key="5">
    <source>
        <dbReference type="ARBA" id="ARBA00022832"/>
    </source>
</evidence>
<organism evidence="12 13">
    <name type="scientific">Ethanoligenens harbinense (strain DSM 18485 / JCM 12961 / CGMCC 1.5033 / YUAN-3)</name>
    <dbReference type="NCBI Taxonomy" id="663278"/>
    <lineage>
        <taxon>Bacteria</taxon>
        <taxon>Bacillati</taxon>
        <taxon>Bacillota</taxon>
        <taxon>Clostridia</taxon>
        <taxon>Eubacteriales</taxon>
        <taxon>Oscillospiraceae</taxon>
        <taxon>Ethanoligenens</taxon>
    </lineage>
</organism>
<reference evidence="12 13" key="1">
    <citation type="submission" date="2010-12" db="EMBL/GenBank/DDBJ databases">
        <title>Complete sequence of Ethanoligenens harbinense YUAN-3.</title>
        <authorList>
            <person name="Lucas S."/>
            <person name="Copeland A."/>
            <person name="Lapidus A."/>
            <person name="Cheng J.-F."/>
            <person name="Bruce D."/>
            <person name="Goodwin L."/>
            <person name="Pitluck S."/>
            <person name="Chertkov O."/>
            <person name="Misra M."/>
            <person name="Detter J.C."/>
            <person name="Han C."/>
            <person name="Tapia R."/>
            <person name="Land M."/>
            <person name="Hauser L."/>
            <person name="Jeffries C."/>
            <person name="Kyrpides N."/>
            <person name="Ivanova N."/>
            <person name="Mikhailova N."/>
            <person name="Wang A."/>
            <person name="Mouttaki H."/>
            <person name="He Z."/>
            <person name="Zhou J."/>
            <person name="Hemme C.L."/>
            <person name="Woyke T."/>
        </authorList>
    </citation>
    <scope>NUCLEOTIDE SEQUENCE [LARGE SCALE GENOMIC DNA]</scope>
    <source>
        <strain evidence="13">DSM 18485 / JCM 12961 / CGMCC 1.5033 / YUAN-3</strain>
    </source>
</reference>
<feature type="region of interest" description="ACP-binding" evidence="9">
    <location>
        <begin position="258"/>
        <end position="262"/>
    </location>
</feature>
<evidence type="ECO:0000256" key="9">
    <source>
        <dbReference type="HAMAP-Rule" id="MF_01815"/>
    </source>
</evidence>
<comment type="catalytic activity">
    <reaction evidence="9">
        <text>malonyl-[ACP] + acetyl-CoA + H(+) = 3-oxobutanoyl-[ACP] + CO2 + CoA</text>
        <dbReference type="Rhea" id="RHEA:12080"/>
        <dbReference type="Rhea" id="RHEA-COMP:9623"/>
        <dbReference type="Rhea" id="RHEA-COMP:9625"/>
        <dbReference type="ChEBI" id="CHEBI:15378"/>
        <dbReference type="ChEBI" id="CHEBI:16526"/>
        <dbReference type="ChEBI" id="CHEBI:57287"/>
        <dbReference type="ChEBI" id="CHEBI:57288"/>
        <dbReference type="ChEBI" id="CHEBI:78449"/>
        <dbReference type="ChEBI" id="CHEBI:78450"/>
        <dbReference type="EC" id="2.3.1.180"/>
    </reaction>
</comment>
<gene>
    <name evidence="9" type="primary">fabH</name>
    <name evidence="12" type="ordered locus">Ethha_2651</name>
</gene>
<keyword evidence="3 9" id="KW-0444">Lipid biosynthesis</keyword>
<comment type="function">
    <text evidence="9">Catalyzes the condensation reaction of fatty acid synthesis by the addition to an acyl acceptor of two carbons from malonyl-ACP. Catalyzes the first condensation reaction which initiates fatty acid synthesis and may therefore play a role in governing the total rate of fatty acid production. Possesses both acetoacetyl-ACP synthase and acetyl transacylase activities. Its substrate specificity determines the biosynthesis of branched-chain and/or straight-chain of fatty acids.</text>
</comment>
<evidence type="ECO:0000259" key="11">
    <source>
        <dbReference type="Pfam" id="PF08545"/>
    </source>
</evidence>
<dbReference type="KEGG" id="eha:Ethha_2651"/>
<keyword evidence="2 9" id="KW-0963">Cytoplasm</keyword>
<dbReference type="HOGENOM" id="CLU_039592_3_1_9"/>
<dbReference type="HAMAP" id="MF_01815">
    <property type="entry name" value="FabH"/>
    <property type="match status" value="1"/>
</dbReference>
<evidence type="ECO:0000313" key="13">
    <source>
        <dbReference type="Proteomes" id="UP000001551"/>
    </source>
</evidence>
<evidence type="ECO:0000256" key="4">
    <source>
        <dbReference type="ARBA" id="ARBA00022679"/>
    </source>
</evidence>
<dbReference type="CDD" id="cd00830">
    <property type="entry name" value="KAS_III"/>
    <property type="match status" value="1"/>
</dbReference>
<feature type="active site" evidence="9">
    <location>
        <position position="257"/>
    </location>
</feature>
<dbReference type="eggNOG" id="COG0332">
    <property type="taxonomic scope" value="Bacteria"/>
</dbReference>
<comment type="pathway">
    <text evidence="9">Lipid metabolism; fatty acid biosynthesis.</text>
</comment>
<proteinExistence type="inferred from homology"/>
<evidence type="ECO:0000256" key="1">
    <source>
        <dbReference type="ARBA" id="ARBA00008642"/>
    </source>
</evidence>
<dbReference type="InterPro" id="IPR013747">
    <property type="entry name" value="ACP_syn_III_C"/>
</dbReference>
<comment type="subcellular location">
    <subcellularLocation>
        <location evidence="9">Cytoplasm</location>
    </subcellularLocation>
</comment>
<keyword evidence="9" id="KW-0511">Multifunctional enzyme</keyword>
<dbReference type="NCBIfam" id="TIGR00747">
    <property type="entry name" value="fabH"/>
    <property type="match status" value="1"/>
</dbReference>
<dbReference type="Pfam" id="PF08545">
    <property type="entry name" value="ACP_syn_III"/>
    <property type="match status" value="1"/>
</dbReference>
<dbReference type="AlphaFoldDB" id="E6U774"/>
<keyword evidence="5 9" id="KW-0276">Fatty acid metabolism</keyword>
<dbReference type="PANTHER" id="PTHR34069">
    <property type="entry name" value="3-OXOACYL-[ACYL-CARRIER-PROTEIN] SYNTHASE 3"/>
    <property type="match status" value="1"/>
</dbReference>
<dbReference type="GO" id="GO:0004315">
    <property type="term" value="F:3-oxoacyl-[acyl-carrier-protein] synthase activity"/>
    <property type="evidence" value="ECO:0007669"/>
    <property type="project" value="InterPro"/>
</dbReference>
<dbReference type="GO" id="GO:0005737">
    <property type="term" value="C:cytoplasm"/>
    <property type="evidence" value="ECO:0007669"/>
    <property type="project" value="UniProtKB-SubCell"/>
</dbReference>
<keyword evidence="6 9" id="KW-0443">Lipid metabolism</keyword>
<keyword evidence="13" id="KW-1185">Reference proteome</keyword>
<dbReference type="GO" id="GO:0006633">
    <property type="term" value="P:fatty acid biosynthetic process"/>
    <property type="evidence" value="ECO:0007669"/>
    <property type="project" value="UniProtKB-UniRule"/>
</dbReference>
<dbReference type="Proteomes" id="UP000001551">
    <property type="component" value="Chromosome"/>
</dbReference>
<keyword evidence="4 9" id="KW-0808">Transferase</keyword>
<keyword evidence="8 9" id="KW-0012">Acyltransferase</keyword>
<dbReference type="UniPathway" id="UPA00094"/>
<feature type="domain" description="Beta-ketoacyl-[acyl-carrier-protein] synthase III C-terminal" evidence="10">
    <location>
        <begin position="241"/>
        <end position="330"/>
    </location>
</feature>
<dbReference type="Pfam" id="PF08541">
    <property type="entry name" value="ACP_syn_III_C"/>
    <property type="match status" value="1"/>
</dbReference>
<comment type="domain">
    <text evidence="9">The last Arg residue of the ACP-binding site is essential for the weak association between ACP/AcpP and FabH.</text>
</comment>
<keyword evidence="7 9" id="KW-0275">Fatty acid biosynthesis</keyword>
<dbReference type="STRING" id="663278.Ethha_2651"/>
<comment type="subunit">
    <text evidence="9">Homodimer.</text>
</comment>
<dbReference type="GO" id="GO:0033818">
    <property type="term" value="F:beta-ketoacyl-acyl-carrier-protein synthase III activity"/>
    <property type="evidence" value="ECO:0007669"/>
    <property type="project" value="UniProtKB-UniRule"/>
</dbReference>
<dbReference type="InterPro" id="IPR004655">
    <property type="entry name" value="FabH"/>
</dbReference>
<dbReference type="RefSeq" id="WP_013486487.1">
    <property type="nucleotide sequence ID" value="NC_014828.1"/>
</dbReference>
<evidence type="ECO:0000256" key="7">
    <source>
        <dbReference type="ARBA" id="ARBA00023160"/>
    </source>
</evidence>
<dbReference type="NCBIfam" id="NF006829">
    <property type="entry name" value="PRK09352.1"/>
    <property type="match status" value="1"/>
</dbReference>
<evidence type="ECO:0000259" key="10">
    <source>
        <dbReference type="Pfam" id="PF08541"/>
    </source>
</evidence>
<protein>
    <recommendedName>
        <fullName evidence="9">Beta-ketoacyl-[acyl-carrier-protein] synthase III</fullName>
        <shortName evidence="9">Beta-ketoacyl-ACP synthase III</shortName>
        <shortName evidence="9">KAS III</shortName>
        <ecNumber evidence="9">2.3.1.180</ecNumber>
    </recommendedName>
    <alternativeName>
        <fullName evidence="9">3-oxoacyl-[acyl-carrier-protein] synthase 3</fullName>
    </alternativeName>
    <alternativeName>
        <fullName evidence="9">3-oxoacyl-[acyl-carrier-protein] synthase III</fullName>
    </alternativeName>
</protein>